<evidence type="ECO:0000313" key="5">
    <source>
        <dbReference type="EMBL" id="MEX5730040.1"/>
    </source>
</evidence>
<dbReference type="EMBL" id="JBEHHI010000003">
    <property type="protein sequence ID" value="MEX5730040.1"/>
    <property type="molecule type" value="Genomic_DNA"/>
</dbReference>
<organism evidence="5 6">
    <name type="scientific">Rhodovulum iodosum</name>
    <dbReference type="NCBI Taxonomy" id="68291"/>
    <lineage>
        <taxon>Bacteria</taxon>
        <taxon>Pseudomonadati</taxon>
        <taxon>Pseudomonadota</taxon>
        <taxon>Alphaproteobacteria</taxon>
        <taxon>Rhodobacterales</taxon>
        <taxon>Paracoccaceae</taxon>
        <taxon>Rhodovulum</taxon>
    </lineage>
</organism>
<proteinExistence type="predicted"/>
<dbReference type="InterPro" id="IPR037291">
    <property type="entry name" value="DUF4139"/>
</dbReference>
<dbReference type="Pfam" id="PF13600">
    <property type="entry name" value="DUF4140"/>
    <property type="match status" value="1"/>
</dbReference>
<feature type="coiled-coil region" evidence="1">
    <location>
        <begin position="97"/>
        <end position="138"/>
    </location>
</feature>
<keyword evidence="2" id="KW-0732">Signal</keyword>
<sequence length="538" mass="57408">MRALALALLLVPSALWAEDIALSSAVSAVTLYPDGATVTRSVPFSIPAGQHRLMLADLPRTTPIDAIRVAVSGATMGSVTARDDFVPPRDDAPDPALEAAEAEVERAEAALREAAAGVEAIRAEAEAARARLSFLKALREAPDLAEVEVAALREMTALIGVETLSALRSQQEAERRAADAQRALKPLEEALARARQARDALVPEDEARAMVGVEVSAPAAAEGVVTIEYPVGAAQWRPVYDLRLDRTAGQLTIERGALVAQWTGENWVGATLSLSTVRPSGQVAPAELWPDRRRIGDPAERYAVGAGAPMADAEMALSEPAPAPPIVATAEYDGLSVRYAYPDPVDIASGADNVRLALGTLSTAAEISARAVPMLDATAYLMAEITNDTGELILPGAEAAFYLDGRYIGVQSLELIPAGGTAALAFGPIEGLRLTRTVEDREEGDRGVIRKSNEETEAVRIEVENLTGETWPLRVIDRVPFSEQEDLEITWKADPAPAETDIDGKRGVMAWRVELAPGETREIALSHRIVWPDGKVLR</sequence>
<dbReference type="PANTHER" id="PTHR31005">
    <property type="entry name" value="DUF4139 DOMAIN-CONTAINING PROTEIN"/>
    <property type="match status" value="1"/>
</dbReference>
<feature type="domain" description="DUF4139" evidence="3">
    <location>
        <begin position="225"/>
        <end position="532"/>
    </location>
</feature>
<evidence type="ECO:0000256" key="2">
    <source>
        <dbReference type="SAM" id="SignalP"/>
    </source>
</evidence>
<keyword evidence="1" id="KW-0175">Coiled coil</keyword>
<name>A0ABV3XXD7_9RHOB</name>
<accession>A0ABV3XXD7</accession>
<comment type="caution">
    <text evidence="5">The sequence shown here is derived from an EMBL/GenBank/DDBJ whole genome shotgun (WGS) entry which is preliminary data.</text>
</comment>
<gene>
    <name evidence="5" type="ORF">Ga0609869_003393</name>
</gene>
<evidence type="ECO:0000259" key="4">
    <source>
        <dbReference type="Pfam" id="PF13600"/>
    </source>
</evidence>
<dbReference type="Pfam" id="PF13598">
    <property type="entry name" value="DUF4139"/>
    <property type="match status" value="1"/>
</dbReference>
<evidence type="ECO:0000256" key="1">
    <source>
        <dbReference type="SAM" id="Coils"/>
    </source>
</evidence>
<evidence type="ECO:0000313" key="6">
    <source>
        <dbReference type="Proteomes" id="UP001560019"/>
    </source>
</evidence>
<evidence type="ECO:0000259" key="3">
    <source>
        <dbReference type="Pfam" id="PF13598"/>
    </source>
</evidence>
<dbReference type="Proteomes" id="UP001560019">
    <property type="component" value="Unassembled WGS sequence"/>
</dbReference>
<dbReference type="RefSeq" id="WP_125403005.1">
    <property type="nucleotide sequence ID" value="NZ_JBEHHI010000003.1"/>
</dbReference>
<dbReference type="InterPro" id="IPR025554">
    <property type="entry name" value="DUF4140"/>
</dbReference>
<reference evidence="5 6" key="1">
    <citation type="submission" date="2024-06" db="EMBL/GenBank/DDBJ databases">
        <title>Genome of Rhodovulum iodosum, a marine photoferrotroph.</title>
        <authorList>
            <person name="Bianchini G."/>
            <person name="Nikeleit V."/>
            <person name="Kappler A."/>
            <person name="Bryce C."/>
            <person name="Sanchez-Baracaldo P."/>
        </authorList>
    </citation>
    <scope>NUCLEOTIDE SEQUENCE [LARGE SCALE GENOMIC DNA]</scope>
    <source>
        <strain evidence="5 6">UT/N1</strain>
    </source>
</reference>
<dbReference type="NCBIfam" id="TIGR02231">
    <property type="entry name" value="mucoidy inhibitor MuiA family protein"/>
    <property type="match status" value="1"/>
</dbReference>
<evidence type="ECO:0008006" key="7">
    <source>
        <dbReference type="Google" id="ProtNLM"/>
    </source>
</evidence>
<dbReference type="InterPro" id="IPR011935">
    <property type="entry name" value="CHP02231"/>
</dbReference>
<feature type="signal peptide" evidence="2">
    <location>
        <begin position="1"/>
        <end position="17"/>
    </location>
</feature>
<feature type="chain" id="PRO_5046083048" description="Mucoidy inhibitor MuiA family protein" evidence="2">
    <location>
        <begin position="18"/>
        <end position="538"/>
    </location>
</feature>
<protein>
    <recommendedName>
        <fullName evidence="7">Mucoidy inhibitor MuiA family protein</fullName>
    </recommendedName>
</protein>
<feature type="domain" description="DUF4140" evidence="4">
    <location>
        <begin position="29"/>
        <end position="135"/>
    </location>
</feature>
<dbReference type="PANTHER" id="PTHR31005:SF8">
    <property type="entry name" value="DUF4139 DOMAIN-CONTAINING PROTEIN"/>
    <property type="match status" value="1"/>
</dbReference>
<keyword evidence="6" id="KW-1185">Reference proteome</keyword>
<feature type="coiled-coil region" evidence="1">
    <location>
        <begin position="170"/>
        <end position="197"/>
    </location>
</feature>